<protein>
    <submittedName>
        <fullName evidence="1">Uncharacterized protein</fullName>
    </submittedName>
</protein>
<keyword evidence="2" id="KW-1185">Reference proteome</keyword>
<accession>A0A2G1UK22</accession>
<proteinExistence type="predicted"/>
<dbReference type="EMBL" id="NTFH01000008">
    <property type="protein sequence ID" value="PHQ14785.1"/>
    <property type="molecule type" value="Genomic_DNA"/>
</dbReference>
<reference evidence="1 2" key="1">
    <citation type="submission" date="2017-09" db="EMBL/GenBank/DDBJ databases">
        <title>The draft genome sequences of Marinobacter sp. PWS21.</title>
        <authorList>
            <person name="Cao J."/>
        </authorList>
    </citation>
    <scope>NUCLEOTIDE SEQUENCE [LARGE SCALE GENOMIC DNA]</scope>
    <source>
        <strain evidence="1 2">PWS21</strain>
    </source>
</reference>
<dbReference type="Proteomes" id="UP000231409">
    <property type="component" value="Unassembled WGS sequence"/>
</dbReference>
<dbReference type="Pfam" id="PF11739">
    <property type="entry name" value="YdbH-like"/>
    <property type="match status" value="1"/>
</dbReference>
<name>A0A2G1UK22_9GAMM</name>
<organism evidence="1 2">
    <name type="scientific">Marinobacter profundi</name>
    <dbReference type="NCBI Taxonomy" id="2666256"/>
    <lineage>
        <taxon>Bacteria</taxon>
        <taxon>Pseudomonadati</taxon>
        <taxon>Pseudomonadota</taxon>
        <taxon>Gammaproteobacteria</taxon>
        <taxon>Pseudomonadales</taxon>
        <taxon>Marinobacteraceae</taxon>
        <taxon>Marinobacter</taxon>
    </lineage>
</organism>
<dbReference type="AlphaFoldDB" id="A0A2G1UK22"/>
<gene>
    <name evidence="1" type="ORF">CLH61_10535</name>
</gene>
<dbReference type="InterPro" id="IPR021730">
    <property type="entry name" value="YdbH"/>
</dbReference>
<sequence length="806" mass="86364">MTRRRILLWTIGLLLLLLAVAGLALREAWLLWQQQNGITRVHWQGLEVAPAGIAIGQLVVTQQLPSRVVTLEARGLRLGWNRQWLNPEPRTLTIDRLAVDWQGSLSPASAGTAAADPETPVSPLPAPPRWLPQQLVIRQYELSLPCASGSCELTGSFDAQRQQQMLPVAAELVIVRDQHRVELQADIAGSGPDDLVIRGGLSLDGEPVAKLESVFQRSAAVTNWSGALAMPALPASDWLLAWLQEWQPMDTAGLPPQPDSARLDIEWQLQAPPGQPIREQVSGSLRLDVELPAPWPVPGLATIQGDLRLALVAELGVWSGQLEAGRIRLSRPELVTADWTMKGVRADLAVTGTVDSNTLVLEFQQPSVLTVERFDQVAASDLLAARNLTLDPGKAQLRASYRTAGAELQSLELQSLELQSLELKGPLRLAADRLISPYLVEQSWRFDGTTTASLDRVAVTGHLRSHAGATADLQLDYAPGKALKVKGSTRLSGEQGAAALAATIAHWPQELAVSGGSLSARIELLKAPGAAAGLEGALTFTGLSGIYGRTAWSGLEGLLTLNLAGTDVEATAPALSVASINPGIPVESIRLAGRYRAPLANVRQGRLRLDQAKGELLGGQVTVVPGQWELSDLPFRLRARLDSIALAELMQVYPAEGLAGTGFLTGEVPVTISAAGVQVEQGRVTAQSPGGLLQLPAERLTGLASGNETMRLVAEALQNFHYSVLESTIDYDQEGNLMLGLHLEGRNPKVRDGHPIVLNINLEENIPALLTSLQLSGRVNETVTRKVQELLRKKAEQGGTGISPNP</sequence>
<dbReference type="RefSeq" id="WP_099614702.1">
    <property type="nucleotide sequence ID" value="NZ_KZ319371.1"/>
</dbReference>
<comment type="caution">
    <text evidence="1">The sequence shown here is derived from an EMBL/GenBank/DDBJ whole genome shotgun (WGS) entry which is preliminary data.</text>
</comment>
<evidence type="ECO:0000313" key="1">
    <source>
        <dbReference type="EMBL" id="PHQ14785.1"/>
    </source>
</evidence>
<evidence type="ECO:0000313" key="2">
    <source>
        <dbReference type="Proteomes" id="UP000231409"/>
    </source>
</evidence>